<name>A0A0W8EAI3_9ZZZZ</name>
<proteinExistence type="predicted"/>
<evidence type="ECO:0000313" key="2">
    <source>
        <dbReference type="EMBL" id="KUG05501.1"/>
    </source>
</evidence>
<gene>
    <name evidence="2" type="ORF">ASZ90_017057</name>
</gene>
<reference evidence="2" key="1">
    <citation type="journal article" date="2015" name="Proc. Natl. Acad. Sci. U.S.A.">
        <title>Networks of energetic and metabolic interactions define dynamics in microbial communities.</title>
        <authorList>
            <person name="Embree M."/>
            <person name="Liu J.K."/>
            <person name="Al-Bassam M.M."/>
            <person name="Zengler K."/>
        </authorList>
    </citation>
    <scope>NUCLEOTIDE SEQUENCE</scope>
</reference>
<protein>
    <submittedName>
        <fullName evidence="2">Uncharacterized protein</fullName>
    </submittedName>
</protein>
<dbReference type="AlphaFoldDB" id="A0A0W8EAI3"/>
<comment type="caution">
    <text evidence="2">The sequence shown here is derived from an EMBL/GenBank/DDBJ whole genome shotgun (WGS) entry which is preliminary data.</text>
</comment>
<dbReference type="EMBL" id="LNQE01001810">
    <property type="protein sequence ID" value="KUG05501.1"/>
    <property type="molecule type" value="Genomic_DNA"/>
</dbReference>
<feature type="region of interest" description="Disordered" evidence="1">
    <location>
        <begin position="69"/>
        <end position="101"/>
    </location>
</feature>
<organism evidence="2">
    <name type="scientific">hydrocarbon metagenome</name>
    <dbReference type="NCBI Taxonomy" id="938273"/>
    <lineage>
        <taxon>unclassified sequences</taxon>
        <taxon>metagenomes</taxon>
        <taxon>ecological metagenomes</taxon>
    </lineage>
</organism>
<accession>A0A0W8EAI3</accession>
<sequence>MGSRKTLTIGVTINLDHYENLRLEVSGEVDSAEDAGELAQFLESILAQFGRGDPVTAERVDSYRRRVLPGLPREAGPGTQGTDAMHPPAPDIPGESGAPSPATTIAADYPQASLAPPATEINPADEAIQEIPVIAEPAPASLSSPARDPPHTGSNAVPAPACESCRAPVSAAEQKMSRLFTGKTLCRACMKNL</sequence>
<evidence type="ECO:0000256" key="1">
    <source>
        <dbReference type="SAM" id="MobiDB-lite"/>
    </source>
</evidence>